<reference evidence="2" key="1">
    <citation type="submission" date="2023-03" db="EMBL/GenBank/DDBJ databases">
        <title>Massive genome expansion in bonnet fungi (Mycena s.s.) driven by repeated elements and novel gene families across ecological guilds.</title>
        <authorList>
            <consortium name="Lawrence Berkeley National Laboratory"/>
            <person name="Harder C.B."/>
            <person name="Miyauchi S."/>
            <person name="Viragh M."/>
            <person name="Kuo A."/>
            <person name="Thoen E."/>
            <person name="Andreopoulos B."/>
            <person name="Lu D."/>
            <person name="Skrede I."/>
            <person name="Drula E."/>
            <person name="Henrissat B."/>
            <person name="Morin E."/>
            <person name="Kohler A."/>
            <person name="Barry K."/>
            <person name="LaButti K."/>
            <person name="Morin E."/>
            <person name="Salamov A."/>
            <person name="Lipzen A."/>
            <person name="Mereny Z."/>
            <person name="Hegedus B."/>
            <person name="Baldrian P."/>
            <person name="Stursova M."/>
            <person name="Weitz H."/>
            <person name="Taylor A."/>
            <person name="Grigoriev I.V."/>
            <person name="Nagy L.G."/>
            <person name="Martin F."/>
            <person name="Kauserud H."/>
        </authorList>
    </citation>
    <scope>NUCLEOTIDE SEQUENCE</scope>
    <source>
        <strain evidence="2">CBHHK182m</strain>
    </source>
</reference>
<evidence type="ECO:0000313" key="3">
    <source>
        <dbReference type="Proteomes" id="UP001215598"/>
    </source>
</evidence>
<protein>
    <submittedName>
        <fullName evidence="2">Uncharacterized protein</fullName>
    </submittedName>
</protein>
<accession>A0AAD7IQ97</accession>
<feature type="compositionally biased region" description="Polar residues" evidence="1">
    <location>
        <begin position="196"/>
        <end position="205"/>
    </location>
</feature>
<comment type="caution">
    <text evidence="2">The sequence shown here is derived from an EMBL/GenBank/DDBJ whole genome shotgun (WGS) entry which is preliminary data.</text>
</comment>
<feature type="compositionally biased region" description="Basic residues" evidence="1">
    <location>
        <begin position="149"/>
        <end position="186"/>
    </location>
</feature>
<evidence type="ECO:0000313" key="2">
    <source>
        <dbReference type="EMBL" id="KAJ7746962.1"/>
    </source>
</evidence>
<proteinExistence type="predicted"/>
<gene>
    <name evidence="2" type="ORF">B0H16DRAFT_1462193</name>
</gene>
<organism evidence="2 3">
    <name type="scientific">Mycena metata</name>
    <dbReference type="NCBI Taxonomy" id="1033252"/>
    <lineage>
        <taxon>Eukaryota</taxon>
        <taxon>Fungi</taxon>
        <taxon>Dikarya</taxon>
        <taxon>Basidiomycota</taxon>
        <taxon>Agaricomycotina</taxon>
        <taxon>Agaricomycetes</taxon>
        <taxon>Agaricomycetidae</taxon>
        <taxon>Agaricales</taxon>
        <taxon>Marasmiineae</taxon>
        <taxon>Mycenaceae</taxon>
        <taxon>Mycena</taxon>
    </lineage>
</organism>
<dbReference type="AlphaFoldDB" id="A0AAD7IQ97"/>
<feature type="region of interest" description="Disordered" evidence="1">
    <location>
        <begin position="135"/>
        <end position="220"/>
    </location>
</feature>
<keyword evidence="3" id="KW-1185">Reference proteome</keyword>
<dbReference type="EMBL" id="JARKIB010000078">
    <property type="protein sequence ID" value="KAJ7746962.1"/>
    <property type="molecule type" value="Genomic_DNA"/>
</dbReference>
<feature type="compositionally biased region" description="Basic and acidic residues" evidence="1">
    <location>
        <begin position="211"/>
        <end position="220"/>
    </location>
</feature>
<evidence type="ECO:0000256" key="1">
    <source>
        <dbReference type="SAM" id="MobiDB-lite"/>
    </source>
</evidence>
<name>A0AAD7IQ97_9AGAR</name>
<dbReference type="Proteomes" id="UP001215598">
    <property type="component" value="Unassembled WGS sequence"/>
</dbReference>
<sequence length="220" mass="24515">MACTFGGARRIWYGKVSTRVRVRSRREPRRARVGKSKARVRVSSARVGASHGVREGERVRRGHGYARRAWVRATACARGKARVRVCSVRMGANHGVREGKGKPCEREAAEKESAGGAVTASAKPMSAIQWDLSGLTISDTGGNKGKVGKERRKERRKRKGSLKFKKESRRGVCRKKERRVNVKSKKERAAERPPQLLTNAASPETSWDPGPRQDETLWDS</sequence>